<dbReference type="PROSITE" id="PS50113">
    <property type="entry name" value="PAC"/>
    <property type="match status" value="5"/>
</dbReference>
<dbReference type="InterPro" id="IPR003661">
    <property type="entry name" value="HisK_dim/P_dom"/>
</dbReference>
<dbReference type="InterPro" id="IPR003594">
    <property type="entry name" value="HATPase_dom"/>
</dbReference>
<feature type="domain" description="PAC" evidence="11">
    <location>
        <begin position="610"/>
        <end position="662"/>
    </location>
</feature>
<evidence type="ECO:0000256" key="1">
    <source>
        <dbReference type="ARBA" id="ARBA00000085"/>
    </source>
</evidence>
<dbReference type="Pfam" id="PF00072">
    <property type="entry name" value="Response_reg"/>
    <property type="match status" value="2"/>
</dbReference>
<feature type="domain" description="Histidine kinase" evidence="8">
    <location>
        <begin position="807"/>
        <end position="1025"/>
    </location>
</feature>
<feature type="domain" description="Response regulatory" evidence="9">
    <location>
        <begin position="1056"/>
        <end position="1175"/>
    </location>
</feature>
<dbReference type="EMBL" id="AP017372">
    <property type="protein sequence ID" value="BAU58656.1"/>
    <property type="molecule type" value="Genomic_DNA"/>
</dbReference>
<reference evidence="12" key="1">
    <citation type="submission" date="2016-02" db="EMBL/GenBank/DDBJ databases">
        <title>Halorhodospira halochloris DSM-1059 complete genome, version 2.</title>
        <authorList>
            <person name="Tsukatani Y."/>
        </authorList>
    </citation>
    <scope>NUCLEOTIDE SEQUENCE</scope>
    <source>
        <strain evidence="12">DSM 1059</strain>
    </source>
</reference>
<accession>A0A0X8XAV3</accession>
<evidence type="ECO:0000256" key="2">
    <source>
        <dbReference type="ARBA" id="ARBA00012438"/>
    </source>
</evidence>
<dbReference type="InterPro" id="IPR013767">
    <property type="entry name" value="PAS_fold"/>
</dbReference>
<keyword evidence="3 6" id="KW-0597">Phosphoprotein</keyword>
<dbReference type="InterPro" id="IPR005467">
    <property type="entry name" value="His_kinase_dom"/>
</dbReference>
<dbReference type="Gene3D" id="1.10.287.130">
    <property type="match status" value="1"/>
</dbReference>
<feature type="domain" description="PAS" evidence="10">
    <location>
        <begin position="670"/>
        <end position="741"/>
    </location>
</feature>
<keyword evidence="4" id="KW-0808">Transferase</keyword>
<feature type="modified residue" description="4-aspartylphosphate" evidence="6">
    <location>
        <position position="1105"/>
    </location>
</feature>
<dbReference type="SUPFAM" id="SSF47384">
    <property type="entry name" value="Homodimeric domain of signal transducing histidine kinase"/>
    <property type="match status" value="1"/>
</dbReference>
<dbReference type="InterPro" id="IPR013656">
    <property type="entry name" value="PAS_4"/>
</dbReference>
<dbReference type="PANTHER" id="PTHR43047">
    <property type="entry name" value="TWO-COMPONENT HISTIDINE PROTEIN KINASE"/>
    <property type="match status" value="1"/>
</dbReference>
<dbReference type="CDD" id="cd00130">
    <property type="entry name" value="PAS"/>
    <property type="match status" value="5"/>
</dbReference>
<dbReference type="Proteomes" id="UP000218890">
    <property type="component" value="Chromosome"/>
</dbReference>
<dbReference type="CDD" id="cd17546">
    <property type="entry name" value="REC_hyHK_CKI1_RcsC-like"/>
    <property type="match status" value="1"/>
</dbReference>
<evidence type="ECO:0000259" key="10">
    <source>
        <dbReference type="PROSITE" id="PS50112"/>
    </source>
</evidence>
<dbReference type="Gene3D" id="2.10.70.100">
    <property type="match status" value="1"/>
</dbReference>
<evidence type="ECO:0000256" key="6">
    <source>
        <dbReference type="PROSITE-ProRule" id="PRU00169"/>
    </source>
</evidence>
<keyword evidence="7" id="KW-0175">Coiled coil</keyword>
<dbReference type="InterPro" id="IPR000700">
    <property type="entry name" value="PAS-assoc_C"/>
</dbReference>
<dbReference type="InterPro" id="IPR001789">
    <property type="entry name" value="Sig_transdc_resp-reg_receiver"/>
</dbReference>
<dbReference type="FunFam" id="3.30.565.10:FF:000006">
    <property type="entry name" value="Sensor histidine kinase WalK"/>
    <property type="match status" value="1"/>
</dbReference>
<dbReference type="InterPro" id="IPR036097">
    <property type="entry name" value="HisK_dim/P_sf"/>
</dbReference>
<dbReference type="AlphaFoldDB" id="A0A0X8XAV3"/>
<dbReference type="SMART" id="SM00086">
    <property type="entry name" value="PAC"/>
    <property type="match status" value="5"/>
</dbReference>
<dbReference type="InterPro" id="IPR011006">
    <property type="entry name" value="CheY-like_superfamily"/>
</dbReference>
<dbReference type="Pfam" id="PF08447">
    <property type="entry name" value="PAS_3"/>
    <property type="match status" value="2"/>
</dbReference>
<name>A0A0X8XAV3_HALHR</name>
<dbReference type="InterPro" id="IPR036890">
    <property type="entry name" value="HATPase_C_sf"/>
</dbReference>
<evidence type="ECO:0000313" key="12">
    <source>
        <dbReference type="EMBL" id="BAU58656.1"/>
    </source>
</evidence>
<dbReference type="CDD" id="cd19920">
    <property type="entry name" value="REC_PA4781-like"/>
    <property type="match status" value="1"/>
</dbReference>
<keyword evidence="13" id="KW-1185">Reference proteome</keyword>
<feature type="domain" description="Response regulatory" evidence="9">
    <location>
        <begin position="9"/>
        <end position="127"/>
    </location>
</feature>
<evidence type="ECO:0000259" key="11">
    <source>
        <dbReference type="PROSITE" id="PS50113"/>
    </source>
</evidence>
<dbReference type="Gene3D" id="3.30.565.10">
    <property type="entry name" value="Histidine kinase-like ATPase, C-terminal domain"/>
    <property type="match status" value="1"/>
</dbReference>
<evidence type="ECO:0000259" key="9">
    <source>
        <dbReference type="PROSITE" id="PS50110"/>
    </source>
</evidence>
<evidence type="ECO:0000259" key="8">
    <source>
        <dbReference type="PROSITE" id="PS50109"/>
    </source>
</evidence>
<dbReference type="Gene3D" id="3.40.50.2300">
    <property type="match status" value="2"/>
</dbReference>
<dbReference type="Pfam" id="PF00989">
    <property type="entry name" value="PAS"/>
    <property type="match status" value="1"/>
</dbReference>
<dbReference type="SMART" id="SM00388">
    <property type="entry name" value="HisKA"/>
    <property type="match status" value="1"/>
</dbReference>
<dbReference type="InterPro" id="IPR000014">
    <property type="entry name" value="PAS"/>
</dbReference>
<evidence type="ECO:0000256" key="5">
    <source>
        <dbReference type="ARBA" id="ARBA00022777"/>
    </source>
</evidence>
<dbReference type="PROSITE" id="PS50109">
    <property type="entry name" value="HIS_KIN"/>
    <property type="match status" value="1"/>
</dbReference>
<dbReference type="InterPro" id="IPR004358">
    <property type="entry name" value="Sig_transdc_His_kin-like_C"/>
</dbReference>
<dbReference type="GO" id="GO:0005886">
    <property type="term" value="C:plasma membrane"/>
    <property type="evidence" value="ECO:0007669"/>
    <property type="project" value="UniProtKB-ARBA"/>
</dbReference>
<feature type="domain" description="PAS" evidence="10">
    <location>
        <begin position="537"/>
        <end position="607"/>
    </location>
</feature>
<dbReference type="Pfam" id="PF08448">
    <property type="entry name" value="PAS_4"/>
    <property type="match status" value="2"/>
</dbReference>
<feature type="domain" description="PAS" evidence="10">
    <location>
        <begin position="280"/>
        <end position="353"/>
    </location>
</feature>
<dbReference type="OrthoDB" id="5792376at2"/>
<gene>
    <name evidence="12" type="ORF">HH1059_19560</name>
</gene>
<dbReference type="EC" id="2.7.13.3" evidence="2"/>
<feature type="modified residue" description="4-aspartylphosphate" evidence="6">
    <location>
        <position position="60"/>
    </location>
</feature>
<dbReference type="CDD" id="cd00082">
    <property type="entry name" value="HisKA"/>
    <property type="match status" value="1"/>
</dbReference>
<dbReference type="GO" id="GO:0000155">
    <property type="term" value="F:phosphorelay sensor kinase activity"/>
    <property type="evidence" value="ECO:0007669"/>
    <property type="project" value="InterPro"/>
</dbReference>
<sequence length="1177" mass="131382">MSSDEPLQTILVVDDEPTNIQALGNVLKDDYRVQVATSGDGALAMLQAPNRPKPDMILLDIQMPGLDGYEICRRLKADSQTRNIDIIFVTARDAASDEEYGLSLGAVDYITKPFSPAIVRARVDTHMRLRHKSDLLEQQVAELEAQRQARDQALQRSEARRQQIEAIFRAIPDVALTETDLEGTVREASNSAEHMFGYTREQLIGSNIYILHDPSEHAQVQKKIARLQQTGEGYTTECELIRGTGERFRAQLSVAPLRNERGEVVGEIAACIDLSAQFADEQRLRMAQEAAGFGVWDWDLAADQVYWDAACWRMLGYDPAQQGTLAFADWQELVHPEDLERVQPIVESHLAAGSPFTIELRYRCADGGWLWVQGRGQTLRRGADGSPTYMAGTHVDIQQIKEAEQALREHERDLVEVKRIARLGHWILDVDSQELFCSGEVYELFGIDPQAKTLDLETYLDQVLKPDLSQVQSSLEQALSGQSFEVEHRIRLPQGNERILLGRGYTEFDAQGRPRIVRGTTQDVTEQRVLQRELAEREAHYRDLVENQPLMIERFLPDTTVTYANPALGDCLGVEPEALIGQRWLDYLPAEERENIEAHLAGSTPSHPVSQFENSMPGKNGMQLWAMWTCRAFFDEAGELSHFQAVGVDITARRRAEQAEQQLREQLETRQKELEAIFAAARSVSLIKTDLNSVIEEASTGAEVLFGYSREELIGRHVSLLHTAEDIERLADYVERLFKDHEPIRMETELVHQDGSRFPALFTIHPITDLRGELVATLGVSFDISDQKRAERELAEAVKAKTTFLNAVSHDLRSPLNALTGFVDLLAAPDLEEEERQSYVQQCRHASGRLLELIDSLLDLSRLHAGRLELRPTPFDLHAAIESQCTVYRHLAAEHDLEFTCTCGLEAGVPQWVEADATRLGQILSNLLSNAIKYTQDGGIDLRVCTELDDRITFQVRDTGPGIPPEQQAHIFAAFDRAGYQGSRSGHGLGLAIVRELTELFGGELALESTPGVGSTFSVTLPLTPVAAPETERDAAPDMEAASLPLGEETPANTLHVLVADDEQTNVFLAQVLLEQFGCTVTTAKNGTAALEAWRTQRLDALVLDRHMPDLDGVELAERIRTEEQVEGGPRVPIALYTAYARSEVEPVLEGGLFDTFLGKPLDSTELRQWIESLVGR</sequence>
<feature type="domain" description="PAS" evidence="10">
    <location>
        <begin position="180"/>
        <end position="231"/>
    </location>
</feature>
<dbReference type="SUPFAM" id="SSF55785">
    <property type="entry name" value="PYP-like sensor domain (PAS domain)"/>
    <property type="match status" value="5"/>
</dbReference>
<feature type="coiled-coil region" evidence="7">
    <location>
        <begin position="126"/>
        <end position="160"/>
    </location>
</feature>
<dbReference type="SMART" id="SM00091">
    <property type="entry name" value="PAS"/>
    <property type="match status" value="5"/>
</dbReference>
<dbReference type="NCBIfam" id="TIGR00229">
    <property type="entry name" value="sensory_box"/>
    <property type="match status" value="4"/>
</dbReference>
<keyword evidence="5" id="KW-0418">Kinase</keyword>
<evidence type="ECO:0000256" key="3">
    <source>
        <dbReference type="ARBA" id="ARBA00022553"/>
    </source>
</evidence>
<feature type="domain" description="PAC" evidence="11">
    <location>
        <begin position="744"/>
        <end position="796"/>
    </location>
</feature>
<organism evidence="12 13">
    <name type="scientific">Halorhodospira halochloris</name>
    <name type="common">Ectothiorhodospira halochloris</name>
    <dbReference type="NCBI Taxonomy" id="1052"/>
    <lineage>
        <taxon>Bacteria</taxon>
        <taxon>Pseudomonadati</taxon>
        <taxon>Pseudomonadota</taxon>
        <taxon>Gammaproteobacteria</taxon>
        <taxon>Chromatiales</taxon>
        <taxon>Ectothiorhodospiraceae</taxon>
        <taxon>Halorhodospira</taxon>
    </lineage>
</organism>
<dbReference type="PROSITE" id="PS50112">
    <property type="entry name" value="PAS"/>
    <property type="match status" value="4"/>
</dbReference>
<dbReference type="SMART" id="SM00448">
    <property type="entry name" value="REC"/>
    <property type="match status" value="2"/>
</dbReference>
<dbReference type="Pfam" id="PF00512">
    <property type="entry name" value="HisKA"/>
    <property type="match status" value="1"/>
</dbReference>
<dbReference type="InterPro" id="IPR013655">
    <property type="entry name" value="PAS_fold_3"/>
</dbReference>
<dbReference type="PRINTS" id="PR00344">
    <property type="entry name" value="BCTRLSENSOR"/>
</dbReference>
<dbReference type="SUPFAM" id="SSF55874">
    <property type="entry name" value="ATPase domain of HSP90 chaperone/DNA topoisomerase II/histidine kinase"/>
    <property type="match status" value="1"/>
</dbReference>
<proteinExistence type="predicted"/>
<dbReference type="RefSeq" id="WP_096409986.1">
    <property type="nucleotide sequence ID" value="NZ_AP017372.2"/>
</dbReference>
<dbReference type="GO" id="GO:0009927">
    <property type="term" value="F:histidine phosphotransfer kinase activity"/>
    <property type="evidence" value="ECO:0007669"/>
    <property type="project" value="TreeGrafter"/>
</dbReference>
<dbReference type="CDD" id="cd16922">
    <property type="entry name" value="HATPase_EvgS-ArcB-TorS-like"/>
    <property type="match status" value="1"/>
</dbReference>
<dbReference type="InterPro" id="IPR035965">
    <property type="entry name" value="PAS-like_dom_sf"/>
</dbReference>
<protein>
    <recommendedName>
        <fullName evidence="2">histidine kinase</fullName>
        <ecNumber evidence="2">2.7.13.3</ecNumber>
    </recommendedName>
</protein>
<dbReference type="PROSITE" id="PS50110">
    <property type="entry name" value="RESPONSE_REGULATORY"/>
    <property type="match status" value="2"/>
</dbReference>
<dbReference type="Pfam" id="PF02518">
    <property type="entry name" value="HATPase_c"/>
    <property type="match status" value="1"/>
</dbReference>
<dbReference type="SUPFAM" id="SSF52172">
    <property type="entry name" value="CheY-like"/>
    <property type="match status" value="2"/>
</dbReference>
<dbReference type="SMART" id="SM00387">
    <property type="entry name" value="HATPase_c"/>
    <property type="match status" value="1"/>
</dbReference>
<feature type="domain" description="PAC" evidence="11">
    <location>
        <begin position="484"/>
        <end position="536"/>
    </location>
</feature>
<evidence type="ECO:0000256" key="4">
    <source>
        <dbReference type="ARBA" id="ARBA00022679"/>
    </source>
</evidence>
<comment type="catalytic activity">
    <reaction evidence="1">
        <text>ATP + protein L-histidine = ADP + protein N-phospho-L-histidine.</text>
        <dbReference type="EC" id="2.7.13.3"/>
    </reaction>
</comment>
<feature type="domain" description="PAC" evidence="11">
    <location>
        <begin position="356"/>
        <end position="409"/>
    </location>
</feature>
<evidence type="ECO:0000256" key="7">
    <source>
        <dbReference type="SAM" id="Coils"/>
    </source>
</evidence>
<feature type="domain" description="PAC" evidence="11">
    <location>
        <begin position="234"/>
        <end position="286"/>
    </location>
</feature>
<dbReference type="KEGG" id="hhk:HH1059_19560"/>
<dbReference type="InterPro" id="IPR001610">
    <property type="entry name" value="PAC"/>
</dbReference>
<evidence type="ECO:0000313" key="13">
    <source>
        <dbReference type="Proteomes" id="UP000218890"/>
    </source>
</evidence>
<dbReference type="Gene3D" id="3.30.450.20">
    <property type="entry name" value="PAS domain"/>
    <property type="match status" value="5"/>
</dbReference>
<dbReference type="PANTHER" id="PTHR43047:SF64">
    <property type="entry name" value="HISTIDINE KINASE CONTAINING CHEY-HOMOLOGOUS RECEIVER DOMAIN AND PAS DOMAIN-RELATED"/>
    <property type="match status" value="1"/>
</dbReference>